<feature type="non-terminal residue" evidence="4">
    <location>
        <position position="237"/>
    </location>
</feature>
<organism evidence="4 5">
    <name type="scientific">Centropus bengalensis</name>
    <name type="common">lesser coucal</name>
    <dbReference type="NCBI Taxonomy" id="1463675"/>
    <lineage>
        <taxon>Eukaryota</taxon>
        <taxon>Metazoa</taxon>
        <taxon>Chordata</taxon>
        <taxon>Craniata</taxon>
        <taxon>Vertebrata</taxon>
        <taxon>Euteleostomi</taxon>
        <taxon>Archelosauria</taxon>
        <taxon>Archosauria</taxon>
        <taxon>Dinosauria</taxon>
        <taxon>Saurischia</taxon>
        <taxon>Theropoda</taxon>
        <taxon>Coelurosauria</taxon>
        <taxon>Aves</taxon>
        <taxon>Neognathae</taxon>
        <taxon>Neoaves</taxon>
        <taxon>Otidimorphae</taxon>
        <taxon>Cuculiformes</taxon>
        <taxon>Centropidae</taxon>
        <taxon>Centropus</taxon>
    </lineage>
</organism>
<dbReference type="InterPro" id="IPR001590">
    <property type="entry name" value="Peptidase_M12B"/>
</dbReference>
<dbReference type="GO" id="GO:0004222">
    <property type="term" value="F:metalloendopeptidase activity"/>
    <property type="evidence" value="ECO:0007669"/>
    <property type="project" value="InterPro"/>
</dbReference>
<feature type="region of interest" description="Disordered" evidence="2">
    <location>
        <begin position="1"/>
        <end position="29"/>
    </location>
</feature>
<keyword evidence="5" id="KW-1185">Reference proteome</keyword>
<comment type="caution">
    <text evidence="4">The sequence shown here is derived from an EMBL/GenBank/DDBJ whole genome shotgun (WGS) entry which is preliminary data.</text>
</comment>
<dbReference type="PANTHER" id="PTHR13723:SF38">
    <property type="entry name" value="A DISINTEGRIN AND METALLOPROTEINASE WITH THROMBOSPONDIN MOTIFS 4"/>
    <property type="match status" value="1"/>
</dbReference>
<feature type="binding site" evidence="1">
    <location>
        <position position="186"/>
    </location>
    <ligand>
        <name>Zn(2+)</name>
        <dbReference type="ChEBI" id="CHEBI:29105"/>
        <note>catalytic</note>
    </ligand>
</feature>
<feature type="binding site" evidence="1">
    <location>
        <position position="180"/>
    </location>
    <ligand>
        <name>Zn(2+)</name>
        <dbReference type="ChEBI" id="CHEBI:29105"/>
        <note>catalytic</note>
    </ligand>
</feature>
<dbReference type="GO" id="GO:0046872">
    <property type="term" value="F:metal ion binding"/>
    <property type="evidence" value="ECO:0007669"/>
    <property type="project" value="UniProtKB-KW"/>
</dbReference>
<dbReference type="GO" id="GO:0030198">
    <property type="term" value="P:extracellular matrix organization"/>
    <property type="evidence" value="ECO:0007669"/>
    <property type="project" value="TreeGrafter"/>
</dbReference>
<evidence type="ECO:0000313" key="5">
    <source>
        <dbReference type="Proteomes" id="UP000632886"/>
    </source>
</evidence>
<accession>A0A852MGV6</accession>
<feature type="non-terminal residue" evidence="4">
    <location>
        <position position="1"/>
    </location>
</feature>
<feature type="compositionally biased region" description="Gly residues" evidence="2">
    <location>
        <begin position="1"/>
        <end position="13"/>
    </location>
</feature>
<evidence type="ECO:0000259" key="3">
    <source>
        <dbReference type="PROSITE" id="PS50215"/>
    </source>
</evidence>
<feature type="domain" description="Peptidase M12B" evidence="3">
    <location>
        <begin position="35"/>
        <end position="237"/>
    </location>
</feature>
<protein>
    <submittedName>
        <fullName evidence="4">ATS4 metalloproteinase</fullName>
    </submittedName>
</protein>
<dbReference type="Gene3D" id="3.40.390.10">
    <property type="entry name" value="Collagenase (Catalytic Domain)"/>
    <property type="match status" value="1"/>
</dbReference>
<keyword evidence="1" id="KW-0862">Zinc</keyword>
<evidence type="ECO:0000256" key="1">
    <source>
        <dbReference type="PROSITE-ProRule" id="PRU00276"/>
    </source>
</evidence>
<dbReference type="EMBL" id="WBNK01003377">
    <property type="protein sequence ID" value="NXX99400.1"/>
    <property type="molecule type" value="Genomic_DNA"/>
</dbReference>
<sequence length="237" mass="24875">RGPWCGGRRGGAPRGVTDSPAPSAPSPQRFASLPRFVELLVVADETMARFHGEGLRPYLLTVLAAAARAFRHGSLGNAVELRVTRLLVLGEGTPGPPATPNAAQMLRNFCQCLGAAGVWGCPKPPPPQRPACPQDLCGAATCDTLGMADVGTVCDPERSCAIVEDDGLQAAFTAAHELGHVFNMLHDTAQPCRELNGRAGAARRLMAPVLSSLEPGEMWSPCSARFITDFLDGGHGT</sequence>
<dbReference type="InterPro" id="IPR024079">
    <property type="entry name" value="MetalloPept_cat_dom_sf"/>
</dbReference>
<feature type="binding site" evidence="1">
    <location>
        <position position="176"/>
    </location>
    <ligand>
        <name>Zn(2+)</name>
        <dbReference type="ChEBI" id="CHEBI:29105"/>
        <note>catalytic</note>
    </ligand>
</feature>
<dbReference type="GO" id="GO:0006508">
    <property type="term" value="P:proteolysis"/>
    <property type="evidence" value="ECO:0007669"/>
    <property type="project" value="InterPro"/>
</dbReference>
<evidence type="ECO:0000256" key="2">
    <source>
        <dbReference type="SAM" id="MobiDB-lite"/>
    </source>
</evidence>
<dbReference type="GO" id="GO:0031012">
    <property type="term" value="C:extracellular matrix"/>
    <property type="evidence" value="ECO:0007669"/>
    <property type="project" value="TreeGrafter"/>
</dbReference>
<name>A0A852MGV6_9AVES</name>
<dbReference type="InterPro" id="IPR050439">
    <property type="entry name" value="ADAMTS_ADAMTS-like"/>
</dbReference>
<evidence type="ECO:0000313" key="4">
    <source>
        <dbReference type="EMBL" id="NXX99400.1"/>
    </source>
</evidence>
<dbReference type="CDD" id="cd04273">
    <property type="entry name" value="ZnMc_ADAMTS_like"/>
    <property type="match status" value="1"/>
</dbReference>
<dbReference type="Pfam" id="PF13688">
    <property type="entry name" value="Reprolysin_5"/>
    <property type="match status" value="1"/>
</dbReference>
<comment type="caution">
    <text evidence="1">Lacks conserved residue(s) required for the propagation of feature annotation.</text>
</comment>
<dbReference type="SUPFAM" id="SSF55486">
    <property type="entry name" value="Metalloproteases ('zincins'), catalytic domain"/>
    <property type="match status" value="1"/>
</dbReference>
<dbReference type="AlphaFoldDB" id="A0A852MGV6"/>
<dbReference type="PROSITE" id="PS50215">
    <property type="entry name" value="ADAM_MEPRO"/>
    <property type="match status" value="1"/>
</dbReference>
<dbReference type="Proteomes" id="UP000632886">
    <property type="component" value="Unassembled WGS sequence"/>
</dbReference>
<keyword evidence="1" id="KW-0479">Metal-binding</keyword>
<gene>
    <name evidence="4" type="primary">Adamts4</name>
    <name evidence="4" type="ORF">CENBEN_R00974</name>
</gene>
<feature type="active site" evidence="1">
    <location>
        <position position="177"/>
    </location>
</feature>
<proteinExistence type="predicted"/>
<dbReference type="PANTHER" id="PTHR13723">
    <property type="entry name" value="ADAMTS A DISINTEGRIN AND METALLOPROTEASE WITH THROMBOSPONDIN MOTIFS PROTEASE"/>
    <property type="match status" value="1"/>
</dbReference>
<reference evidence="4 5" key="1">
    <citation type="submission" date="2020-02" db="EMBL/GenBank/DDBJ databases">
        <title>Bird 10,000 Genomes (B10K) Project - Family phase.</title>
        <authorList>
            <person name="Zhang G."/>
        </authorList>
    </citation>
    <scope>NUCLEOTIDE SEQUENCE [LARGE SCALE GENOMIC DNA]</scope>
    <source>
        <strain evidence="4">B10K-DU-017-21</strain>
    </source>
</reference>